<protein>
    <recommendedName>
        <fullName evidence="3">Crinkler family protein</fullName>
    </recommendedName>
</protein>
<dbReference type="EMBL" id="CAGKOT010000007">
    <property type="protein sequence ID" value="CAB5348760.1"/>
    <property type="molecule type" value="Genomic_DNA"/>
</dbReference>
<dbReference type="AlphaFoldDB" id="A0A916E1N6"/>
<dbReference type="Proteomes" id="UP000684084">
    <property type="component" value="Unassembled WGS sequence"/>
</dbReference>
<sequence>MESLNVKWKITDPEPDLVDIEPRLCEKEVLSDVQPERLEFFRYGDRITPICPGTLVSTLNTTDQDPLVVRYPLSDSQVVVCCNLFTSWYKKRFPHNSGLWYLIRHGVETKWENLRNSQYFFVYSQDNKKSEEEQIMNEFALNNIVANIQPSEDSDEREISLSIRVKGKKAYDDWEIGEVLKEFLHQDGSSIGDIPTFKMDDLKKPDPEITQVELKLFVDELKKKKIKAKEWLDGSCGYDLTDFAAYVESKLTLVAVVKKEDFEKGAAQNIVQIRSAVETLTRKCKKIGEIDNSDSDKVPVLMYGIVTNALQWYFIQWAGSPEDPTIEVSGPHQCEFDSEELEQAKQIVKYIVSILQHQVRGLKNEEVRHQIKKRRQKFF</sequence>
<evidence type="ECO:0008006" key="3">
    <source>
        <dbReference type="Google" id="ProtNLM"/>
    </source>
</evidence>
<organism evidence="1 2">
    <name type="scientific">Rhizophagus irregularis</name>
    <dbReference type="NCBI Taxonomy" id="588596"/>
    <lineage>
        <taxon>Eukaryota</taxon>
        <taxon>Fungi</taxon>
        <taxon>Fungi incertae sedis</taxon>
        <taxon>Mucoromycota</taxon>
        <taxon>Glomeromycotina</taxon>
        <taxon>Glomeromycetes</taxon>
        <taxon>Glomerales</taxon>
        <taxon>Glomeraceae</taxon>
        <taxon>Rhizophagus</taxon>
    </lineage>
</organism>
<gene>
    <name evidence="1" type="ORF">CHRIB12_LOCUS4542</name>
</gene>
<comment type="caution">
    <text evidence="1">The sequence shown here is derived from an EMBL/GenBank/DDBJ whole genome shotgun (WGS) entry which is preliminary data.</text>
</comment>
<dbReference type="VEuPathDB" id="FungiDB:RhiirFUN_024197"/>
<evidence type="ECO:0000313" key="2">
    <source>
        <dbReference type="Proteomes" id="UP000684084"/>
    </source>
</evidence>
<evidence type="ECO:0000313" key="1">
    <source>
        <dbReference type="EMBL" id="CAB5348760.1"/>
    </source>
</evidence>
<proteinExistence type="predicted"/>
<dbReference type="OrthoDB" id="2410986at2759"/>
<name>A0A916E1N6_9GLOM</name>
<accession>A0A916E1N6</accession>
<reference evidence="1" key="1">
    <citation type="submission" date="2020-05" db="EMBL/GenBank/DDBJ databases">
        <authorList>
            <person name="Rincon C."/>
            <person name="Sanders R I."/>
            <person name="Robbins C."/>
            <person name="Chaturvedi A."/>
        </authorList>
    </citation>
    <scope>NUCLEOTIDE SEQUENCE</scope>
    <source>
        <strain evidence="1">CHB12</strain>
    </source>
</reference>